<dbReference type="PANTHER" id="PTHR13906:SF14">
    <property type="entry name" value="LYSOPHOSPHOLIPID ACYLTRANSFERASE 5"/>
    <property type="match status" value="1"/>
</dbReference>
<evidence type="ECO:0000256" key="6">
    <source>
        <dbReference type="ARBA" id="ARBA00022679"/>
    </source>
</evidence>
<keyword evidence="21" id="KW-1185">Reference proteome</keyword>
<evidence type="ECO:0000313" key="20">
    <source>
        <dbReference type="EMBL" id="RZB54390.1"/>
    </source>
</evidence>
<feature type="transmembrane region" description="Helical" evidence="19">
    <location>
        <begin position="433"/>
        <end position="456"/>
    </location>
</feature>
<evidence type="ECO:0000256" key="2">
    <source>
        <dbReference type="ARBA" id="ARBA00004240"/>
    </source>
</evidence>
<protein>
    <recommendedName>
        <fullName evidence="18">Lysophospholipid acyltransferase 5</fullName>
        <ecNumber evidence="16">2.3.1.23</ecNumber>
        <ecNumber evidence="17">2.3.1.n6</ecNumber>
    </recommendedName>
</protein>
<keyword evidence="12" id="KW-0594">Phospholipid biosynthesis</keyword>
<comment type="similarity">
    <text evidence="4">Belongs to the membrane-bound acyltransferase family.</text>
</comment>
<dbReference type="GO" id="GO:0005783">
    <property type="term" value="C:endoplasmic reticulum"/>
    <property type="evidence" value="ECO:0007669"/>
    <property type="project" value="UniProtKB-SubCell"/>
</dbReference>
<dbReference type="EMBL" id="QDEB01110963">
    <property type="protein sequence ID" value="RZB54390.1"/>
    <property type="molecule type" value="Genomic_DNA"/>
</dbReference>
<dbReference type="PANTHER" id="PTHR13906">
    <property type="entry name" value="PORCUPINE"/>
    <property type="match status" value="1"/>
</dbReference>
<dbReference type="Pfam" id="PF03062">
    <property type="entry name" value="MBOAT"/>
    <property type="match status" value="1"/>
</dbReference>
<keyword evidence="8" id="KW-0256">Endoplasmic reticulum</keyword>
<keyword evidence="9 19" id="KW-1133">Transmembrane helix</keyword>
<feature type="transmembrane region" description="Helical" evidence="19">
    <location>
        <begin position="395"/>
        <end position="421"/>
    </location>
</feature>
<evidence type="ECO:0000256" key="13">
    <source>
        <dbReference type="ARBA" id="ARBA00023264"/>
    </source>
</evidence>
<evidence type="ECO:0000256" key="19">
    <source>
        <dbReference type="SAM" id="Phobius"/>
    </source>
</evidence>
<evidence type="ECO:0000256" key="3">
    <source>
        <dbReference type="ARBA" id="ARBA00005074"/>
    </source>
</evidence>
<dbReference type="EC" id="2.3.1.23" evidence="16"/>
<evidence type="ECO:0000256" key="12">
    <source>
        <dbReference type="ARBA" id="ARBA00023209"/>
    </source>
</evidence>
<evidence type="ECO:0000256" key="9">
    <source>
        <dbReference type="ARBA" id="ARBA00022989"/>
    </source>
</evidence>
<dbReference type="InterPro" id="IPR004299">
    <property type="entry name" value="MBOAT_fam"/>
</dbReference>
<dbReference type="InterPro" id="IPR049941">
    <property type="entry name" value="LPLAT_7/PORCN-like"/>
</dbReference>
<feature type="transmembrane region" description="Helical" evidence="19">
    <location>
        <begin position="209"/>
        <end position="231"/>
    </location>
</feature>
<evidence type="ECO:0000256" key="10">
    <source>
        <dbReference type="ARBA" id="ARBA00023098"/>
    </source>
</evidence>
<keyword evidence="10" id="KW-0443">Lipid metabolism</keyword>
<organism evidence="20 21">
    <name type="scientific">Asbolus verrucosus</name>
    <name type="common">Desert ironclad beetle</name>
    <dbReference type="NCBI Taxonomy" id="1661398"/>
    <lineage>
        <taxon>Eukaryota</taxon>
        <taxon>Metazoa</taxon>
        <taxon>Ecdysozoa</taxon>
        <taxon>Arthropoda</taxon>
        <taxon>Hexapoda</taxon>
        <taxon>Insecta</taxon>
        <taxon>Pterygota</taxon>
        <taxon>Neoptera</taxon>
        <taxon>Endopterygota</taxon>
        <taxon>Coleoptera</taxon>
        <taxon>Polyphaga</taxon>
        <taxon>Cucujiformia</taxon>
        <taxon>Tenebrionidae</taxon>
        <taxon>Pimeliinae</taxon>
        <taxon>Asbolus</taxon>
    </lineage>
</organism>
<feature type="transmembrane region" description="Helical" evidence="19">
    <location>
        <begin position="55"/>
        <end position="73"/>
    </location>
</feature>
<proteinExistence type="inferred from homology"/>
<comment type="pathway">
    <text evidence="3">Lipid metabolism; phospholipid metabolism.</text>
</comment>
<keyword evidence="6 20" id="KW-0808">Transferase</keyword>
<gene>
    <name evidence="20" type="ORF">BDFB_007814</name>
</gene>
<evidence type="ECO:0000256" key="8">
    <source>
        <dbReference type="ARBA" id="ARBA00022824"/>
    </source>
</evidence>
<comment type="pathway">
    <text evidence="15">Phospholipid metabolism.</text>
</comment>
<keyword evidence="5" id="KW-0444">Lipid biosynthesis</keyword>
<evidence type="ECO:0000256" key="11">
    <source>
        <dbReference type="ARBA" id="ARBA00023136"/>
    </source>
</evidence>
<dbReference type="EC" id="2.3.1.n6" evidence="17"/>
<evidence type="ECO:0000256" key="7">
    <source>
        <dbReference type="ARBA" id="ARBA00022692"/>
    </source>
</evidence>
<reference evidence="20 21" key="1">
    <citation type="submission" date="2017-03" db="EMBL/GenBank/DDBJ databases">
        <title>Genome of the blue death feigning beetle - Asbolus verrucosus.</title>
        <authorList>
            <person name="Rider S.D."/>
        </authorList>
    </citation>
    <scope>NUCLEOTIDE SEQUENCE [LARGE SCALE GENOMIC DNA]</scope>
    <source>
        <strain evidence="20">Butters</strain>
        <tissue evidence="20">Head and leg muscle</tissue>
    </source>
</reference>
<accession>A0A482VE21</accession>
<evidence type="ECO:0000256" key="14">
    <source>
        <dbReference type="ARBA" id="ARBA00023315"/>
    </source>
</evidence>
<comment type="caution">
    <text evidence="20">The sequence shown here is derived from an EMBL/GenBank/DDBJ whole genome shotgun (WGS) entry which is preliminary data.</text>
</comment>
<feature type="transmembrane region" description="Helical" evidence="19">
    <location>
        <begin position="358"/>
        <end position="374"/>
    </location>
</feature>
<evidence type="ECO:0000256" key="4">
    <source>
        <dbReference type="ARBA" id="ARBA00010323"/>
    </source>
</evidence>
<dbReference type="GO" id="GO:0047184">
    <property type="term" value="F:1-acylglycerophosphocholine O-acyltransferase activity"/>
    <property type="evidence" value="ECO:0007669"/>
    <property type="project" value="UniProtKB-EC"/>
</dbReference>
<dbReference type="GO" id="GO:0030258">
    <property type="term" value="P:lipid modification"/>
    <property type="evidence" value="ECO:0007669"/>
    <property type="project" value="TreeGrafter"/>
</dbReference>
<evidence type="ECO:0000313" key="21">
    <source>
        <dbReference type="Proteomes" id="UP000292052"/>
    </source>
</evidence>
<evidence type="ECO:0000256" key="16">
    <source>
        <dbReference type="ARBA" id="ARBA00026120"/>
    </source>
</evidence>
<keyword evidence="11 19" id="KW-0472">Membrane</keyword>
<dbReference type="Proteomes" id="UP000292052">
    <property type="component" value="Unassembled WGS sequence"/>
</dbReference>
<sequence length="465" mass="53085">MSEKDGSVSFNIITNLSNLLGTNEPALRLLFTILAGYPLALIYRKFLYGRNAAVQHVFSITFGFLLGFWNYGLDIFHTVFAIALSYSTLFVLGGTSLSVAIIFIYNIVYLLIGTDSYDINWTMPQCILVLRLIGISFDLYDGHRPPETLSTESKKVALNKCPSVLEFFGHTLFPASFMVGPQFPMKRYQDFVNGKFSPGRTPPPSEKAAALRFGLGVFYLSIFQLLGLLVSDPFMYSNEFADLGFFSKILLLGIWGRYTLYKYISCWLLTEGACILFGLTYNGTDEHGAPLWNGVENVKLSIFENTTEFTHYIQSFNTNTNSWIAQYVYKRLKFLGNRNISQLAALLFLAIWHGFHSGYYVCFFFEFIVVYMEREVKSIVKSNAALSNFFARSSVLLVVNLLLRLYTFIFMGWCLLPFALLTFDRYWTAFSSVYHIGTILFVLWPILYSPILKIIFKRGSKTRVE</sequence>
<feature type="transmembrane region" description="Helical" evidence="19">
    <location>
        <begin position="26"/>
        <end position="43"/>
    </location>
</feature>
<keyword evidence="7 19" id="KW-0812">Transmembrane</keyword>
<dbReference type="GO" id="GO:0016020">
    <property type="term" value="C:membrane"/>
    <property type="evidence" value="ECO:0007669"/>
    <property type="project" value="UniProtKB-SubCell"/>
</dbReference>
<comment type="subcellular location">
    <subcellularLocation>
        <location evidence="2">Endoplasmic reticulum</location>
    </subcellularLocation>
    <subcellularLocation>
        <location evidence="1">Membrane</location>
        <topology evidence="1">Multi-pass membrane protein</topology>
    </subcellularLocation>
</comment>
<evidence type="ECO:0000256" key="5">
    <source>
        <dbReference type="ARBA" id="ARBA00022516"/>
    </source>
</evidence>
<evidence type="ECO:0000256" key="1">
    <source>
        <dbReference type="ARBA" id="ARBA00004141"/>
    </source>
</evidence>
<dbReference type="GO" id="GO:0071617">
    <property type="term" value="F:lysophospholipid acyltransferase activity"/>
    <property type="evidence" value="ECO:0007669"/>
    <property type="project" value="TreeGrafter"/>
</dbReference>
<dbReference type="STRING" id="1661398.A0A482VE21"/>
<evidence type="ECO:0000256" key="18">
    <source>
        <dbReference type="ARBA" id="ARBA00039721"/>
    </source>
</evidence>
<evidence type="ECO:0000256" key="15">
    <source>
        <dbReference type="ARBA" id="ARBA00025707"/>
    </source>
</evidence>
<name>A0A482VE21_ASBVE</name>
<evidence type="ECO:0000256" key="17">
    <source>
        <dbReference type="ARBA" id="ARBA00038923"/>
    </source>
</evidence>
<keyword evidence="13" id="KW-1208">Phospholipid metabolism</keyword>
<keyword evidence="14 20" id="KW-0012">Acyltransferase</keyword>
<feature type="transmembrane region" description="Helical" evidence="19">
    <location>
        <begin position="243"/>
        <end position="260"/>
    </location>
</feature>
<dbReference type="GO" id="GO:0006656">
    <property type="term" value="P:phosphatidylcholine biosynthetic process"/>
    <property type="evidence" value="ECO:0007669"/>
    <property type="project" value="TreeGrafter"/>
</dbReference>
<dbReference type="OrthoDB" id="5974730at2759"/>
<dbReference type="AlphaFoldDB" id="A0A482VE21"/>
<feature type="transmembrane region" description="Helical" evidence="19">
    <location>
        <begin position="79"/>
        <end position="112"/>
    </location>
</feature>